<feature type="binding site" evidence="17">
    <location>
        <position position="541"/>
    </location>
    <ligand>
        <name>Mg(2+)</name>
        <dbReference type="ChEBI" id="CHEBI:18420"/>
    </ligand>
</feature>
<feature type="compositionally biased region" description="Acidic residues" evidence="20">
    <location>
        <begin position="1231"/>
        <end position="1245"/>
    </location>
</feature>
<comment type="subunit">
    <text evidence="19">G proteins are composed of 3 units; alpha, beta and gamma. The alpha chain contains the guanine nucleotide binding site.</text>
</comment>
<evidence type="ECO:0000256" key="5">
    <source>
        <dbReference type="ARBA" id="ARBA00022490"/>
    </source>
</evidence>
<dbReference type="InterPro" id="IPR038214">
    <property type="entry name" value="WPP_sf"/>
</dbReference>
<evidence type="ECO:0000256" key="12">
    <source>
        <dbReference type="ARBA" id="ARBA00023139"/>
    </source>
</evidence>
<keyword evidence="6 19" id="KW-0519">Myristate</keyword>
<gene>
    <name evidence="23" type="ORF">COCNU_13G001530</name>
</gene>
<keyword evidence="13 19" id="KW-0807">Transducer</keyword>
<feature type="region of interest" description="Disordered" evidence="20">
    <location>
        <begin position="1227"/>
        <end position="1271"/>
    </location>
</feature>
<dbReference type="GO" id="GO:0005096">
    <property type="term" value="F:GTPase activator activity"/>
    <property type="evidence" value="ECO:0007669"/>
    <property type="project" value="InterPro"/>
</dbReference>
<feature type="domain" description="AB hydrolase-1" evidence="21">
    <location>
        <begin position="50"/>
        <end position="286"/>
    </location>
</feature>
<dbReference type="GO" id="GO:0031683">
    <property type="term" value="F:G-protein beta/gamma-subunit complex binding"/>
    <property type="evidence" value="ECO:0007669"/>
    <property type="project" value="UniProtKB-UniRule"/>
</dbReference>
<evidence type="ECO:0000256" key="19">
    <source>
        <dbReference type="RuleBase" id="RU368109"/>
    </source>
</evidence>
<evidence type="ECO:0000256" key="8">
    <source>
        <dbReference type="ARBA" id="ARBA00022741"/>
    </source>
</evidence>
<dbReference type="Pfam" id="PF00503">
    <property type="entry name" value="G-alpha"/>
    <property type="match status" value="1"/>
</dbReference>
<dbReference type="InterPro" id="IPR011025">
    <property type="entry name" value="GproteinA_insert"/>
</dbReference>
<dbReference type="InterPro" id="IPR025265">
    <property type="entry name" value="WPP_dom"/>
</dbReference>
<dbReference type="InterPro" id="IPR001611">
    <property type="entry name" value="Leu-rich_rpt"/>
</dbReference>
<evidence type="ECO:0000313" key="24">
    <source>
        <dbReference type="Proteomes" id="UP000797356"/>
    </source>
</evidence>
<evidence type="ECO:0000256" key="6">
    <source>
        <dbReference type="ARBA" id="ARBA00022707"/>
    </source>
</evidence>
<evidence type="ECO:0000256" key="2">
    <source>
        <dbReference type="ARBA" id="ARBA00004123"/>
    </source>
</evidence>
<dbReference type="PRINTS" id="PR00318">
    <property type="entry name" value="GPROTEINA"/>
</dbReference>
<evidence type="ECO:0000256" key="13">
    <source>
        <dbReference type="ARBA" id="ARBA00023224"/>
    </source>
</evidence>
<keyword evidence="24" id="KW-1185">Reference proteome</keyword>
<reference evidence="23" key="2">
    <citation type="submission" date="2019-07" db="EMBL/GenBank/DDBJ databases">
        <authorList>
            <person name="Yang Y."/>
            <person name="Bocs S."/>
            <person name="Baudouin L."/>
        </authorList>
    </citation>
    <scope>NUCLEOTIDE SEQUENCE</scope>
    <source>
        <tissue evidence="23">Spear leaf of Hainan Tall coconut</tissue>
    </source>
</reference>
<evidence type="ECO:0000256" key="20">
    <source>
        <dbReference type="SAM" id="MobiDB-lite"/>
    </source>
</evidence>
<evidence type="ECO:0000256" key="15">
    <source>
        <dbReference type="ARBA" id="ARBA00023288"/>
    </source>
</evidence>
<dbReference type="InterPro" id="IPR027417">
    <property type="entry name" value="P-loop_NTPase"/>
</dbReference>
<feature type="domain" description="WPP" evidence="22">
    <location>
        <begin position="750"/>
        <end position="834"/>
    </location>
</feature>
<comment type="domain">
    <text evidence="19">The helical domain is required for self-activation.</text>
</comment>
<dbReference type="SUPFAM" id="SSF47895">
    <property type="entry name" value="Transducin (alpha subunit), insertion domain"/>
    <property type="match status" value="1"/>
</dbReference>
<feature type="binding site" evidence="17">
    <location>
        <position position="392"/>
    </location>
    <ligand>
        <name>Mg(2+)</name>
        <dbReference type="ChEBI" id="CHEBI:18420"/>
    </ligand>
</feature>
<organism evidence="23 24">
    <name type="scientific">Cocos nucifera</name>
    <name type="common">Coconut palm</name>
    <dbReference type="NCBI Taxonomy" id="13894"/>
    <lineage>
        <taxon>Eukaryota</taxon>
        <taxon>Viridiplantae</taxon>
        <taxon>Streptophyta</taxon>
        <taxon>Embryophyta</taxon>
        <taxon>Tracheophyta</taxon>
        <taxon>Spermatophyta</taxon>
        <taxon>Magnoliopsida</taxon>
        <taxon>Liliopsida</taxon>
        <taxon>Arecaceae</taxon>
        <taxon>Arecoideae</taxon>
        <taxon>Cocoseae</taxon>
        <taxon>Attaleinae</taxon>
        <taxon>Cocos</taxon>
    </lineage>
</organism>
<dbReference type="SMART" id="SM00275">
    <property type="entry name" value="G_alpha"/>
    <property type="match status" value="1"/>
</dbReference>
<keyword evidence="19" id="KW-0472">Membrane</keyword>
<protein>
    <recommendedName>
        <fullName evidence="19">Guanine nucleotide-binding protein alpha subunit</fullName>
        <shortName evidence="19">GP-alpha</shortName>
    </recommendedName>
</protein>
<comment type="similarity">
    <text evidence="4 19">Belongs to the G-alpha family.</text>
</comment>
<accession>A0A8K0NB72</accession>
<dbReference type="GO" id="GO:0005834">
    <property type="term" value="C:heterotrimeric G-protein complex"/>
    <property type="evidence" value="ECO:0007669"/>
    <property type="project" value="UniProtKB-UniRule"/>
</dbReference>
<dbReference type="Pfam" id="PF00561">
    <property type="entry name" value="Abhydrolase_1"/>
    <property type="match status" value="1"/>
</dbReference>
<evidence type="ECO:0000256" key="18">
    <source>
        <dbReference type="PIRSR" id="PIRSR602976-1"/>
    </source>
</evidence>
<dbReference type="InterPro" id="IPR032675">
    <property type="entry name" value="LRR_dom_sf"/>
</dbReference>
<dbReference type="InterPro" id="IPR029058">
    <property type="entry name" value="AB_hydrolase_fold"/>
</dbReference>
<evidence type="ECO:0000256" key="9">
    <source>
        <dbReference type="ARBA" id="ARBA00022801"/>
    </source>
</evidence>
<keyword evidence="15 19" id="KW-0449">Lipoprotein</keyword>
<dbReference type="GO" id="GO:0010476">
    <property type="term" value="P:gibberellin mediated signaling pathway"/>
    <property type="evidence" value="ECO:0007669"/>
    <property type="project" value="UniProtKB-ARBA"/>
</dbReference>
<evidence type="ECO:0000256" key="4">
    <source>
        <dbReference type="ARBA" id="ARBA00005804"/>
    </source>
</evidence>
<dbReference type="InterPro" id="IPR001019">
    <property type="entry name" value="Gprotein_alpha_su"/>
</dbReference>
<dbReference type="InterPro" id="IPR002976">
    <property type="entry name" value="Plant_Gprotein_alpha"/>
</dbReference>
<dbReference type="Gene3D" id="3.40.50.1820">
    <property type="entry name" value="alpha/beta hydrolase"/>
    <property type="match status" value="1"/>
</dbReference>
<dbReference type="Pfam" id="PF13516">
    <property type="entry name" value="LRR_6"/>
    <property type="match status" value="2"/>
</dbReference>
<dbReference type="PRINTS" id="PR00111">
    <property type="entry name" value="ABHYDROLASE"/>
</dbReference>
<dbReference type="GO" id="GO:0001664">
    <property type="term" value="F:G protein-coupled receptor binding"/>
    <property type="evidence" value="ECO:0007669"/>
    <property type="project" value="UniProtKB-UniRule"/>
</dbReference>
<evidence type="ECO:0000259" key="21">
    <source>
        <dbReference type="Pfam" id="PF00561"/>
    </source>
</evidence>
<keyword evidence="5" id="KW-0963">Cytoplasm</keyword>
<feature type="compositionally biased region" description="Basic and acidic residues" evidence="20">
    <location>
        <begin position="1259"/>
        <end position="1271"/>
    </location>
</feature>
<feature type="binding site" evidence="18">
    <location>
        <position position="541"/>
    </location>
    <ligand>
        <name>GTP</name>
        <dbReference type="ChEBI" id="CHEBI:37565"/>
    </ligand>
</feature>
<dbReference type="SUPFAM" id="SSF52540">
    <property type="entry name" value="P-loop containing nucleoside triphosphate hydrolases"/>
    <property type="match status" value="1"/>
</dbReference>
<feature type="binding site" evidence="16">
    <location>
        <position position="703"/>
    </location>
    <ligand>
        <name>GTP</name>
        <dbReference type="ChEBI" id="CHEBI:37565"/>
    </ligand>
</feature>
<dbReference type="CDD" id="cd00066">
    <property type="entry name" value="G-alpha"/>
    <property type="match status" value="1"/>
</dbReference>
<keyword evidence="10 17" id="KW-0460">Magnesium</keyword>
<dbReference type="EMBL" id="CM017884">
    <property type="protein sequence ID" value="KAG1366363.1"/>
    <property type="molecule type" value="Genomic_DNA"/>
</dbReference>
<dbReference type="FunFam" id="1.10.400.10:FF:000008">
    <property type="entry name" value="Guanine nucleotide-binding protein alpha-1 subunit"/>
    <property type="match status" value="1"/>
</dbReference>
<comment type="caution">
    <text evidence="23">The sequence shown here is derived from an EMBL/GenBank/DDBJ whole genome shotgun (WGS) entry which is preliminary data.</text>
</comment>
<dbReference type="PROSITE" id="PS51882">
    <property type="entry name" value="G_ALPHA"/>
    <property type="match status" value="1"/>
</dbReference>
<dbReference type="SUPFAM" id="SSF53474">
    <property type="entry name" value="alpha/beta-Hydrolases"/>
    <property type="match status" value="1"/>
</dbReference>
<comment type="subcellular location">
    <subcellularLocation>
        <location evidence="19">Cell membrane</location>
    </subcellularLocation>
    <subcellularLocation>
        <location evidence="3">Cytoplasm</location>
    </subcellularLocation>
    <subcellularLocation>
        <location evidence="2">Nucleus</location>
    </subcellularLocation>
</comment>
<dbReference type="InterPro" id="IPR045203">
    <property type="entry name" value="RanGAP1/2"/>
</dbReference>
<dbReference type="GO" id="GO:0005737">
    <property type="term" value="C:cytoplasm"/>
    <property type="evidence" value="ECO:0007669"/>
    <property type="project" value="UniProtKB-SubCell"/>
</dbReference>
<evidence type="ECO:0000256" key="10">
    <source>
        <dbReference type="ARBA" id="ARBA00022842"/>
    </source>
</evidence>
<dbReference type="OrthoDB" id="120976at2759"/>
<dbReference type="Gene3D" id="3.40.50.300">
    <property type="entry name" value="P-loop containing nucleotide triphosphate hydrolases"/>
    <property type="match status" value="1"/>
</dbReference>
<feature type="binding site" evidence="18">
    <location>
        <position position="569"/>
    </location>
    <ligand>
        <name>GTP</name>
        <dbReference type="ChEBI" id="CHEBI:37565"/>
    </ligand>
</feature>
<evidence type="ECO:0000256" key="17">
    <source>
        <dbReference type="PIRSR" id="PIRSR601019-2"/>
    </source>
</evidence>
<keyword evidence="12 19" id="KW-0564">Palmitate</keyword>
<feature type="binding site" evidence="16">
    <location>
        <begin position="535"/>
        <end position="541"/>
    </location>
    <ligand>
        <name>GTP</name>
        <dbReference type="ChEBI" id="CHEBI:37565"/>
    </ligand>
</feature>
<dbReference type="SMART" id="SM00368">
    <property type="entry name" value="LRR_RI"/>
    <property type="match status" value="10"/>
</dbReference>
<proteinExistence type="inferred from homology"/>
<dbReference type="PRINTS" id="PR01242">
    <property type="entry name" value="GPROTEINAPLT"/>
</dbReference>
<feature type="binding site" evidence="18">
    <location>
        <begin position="535"/>
        <end position="536"/>
    </location>
    <ligand>
        <name>GTP</name>
        <dbReference type="ChEBI" id="CHEBI:37565"/>
    </ligand>
</feature>
<dbReference type="GO" id="GO:0003924">
    <property type="term" value="F:GTPase activity"/>
    <property type="evidence" value="ECO:0007669"/>
    <property type="project" value="InterPro"/>
</dbReference>
<feature type="binding site" evidence="16">
    <location>
        <begin position="635"/>
        <end position="638"/>
    </location>
    <ligand>
        <name>GTP</name>
        <dbReference type="ChEBI" id="CHEBI:37565"/>
    </ligand>
</feature>
<evidence type="ECO:0000256" key="14">
    <source>
        <dbReference type="ARBA" id="ARBA00023242"/>
    </source>
</evidence>
<dbReference type="GO" id="GO:0046872">
    <property type="term" value="F:metal ion binding"/>
    <property type="evidence" value="ECO:0007669"/>
    <property type="project" value="UniProtKB-UniRule"/>
</dbReference>
<evidence type="ECO:0000256" key="3">
    <source>
        <dbReference type="ARBA" id="ARBA00004496"/>
    </source>
</evidence>
<feature type="binding site" evidence="16">
    <location>
        <begin position="388"/>
        <end position="393"/>
    </location>
    <ligand>
        <name>GTP</name>
        <dbReference type="ChEBI" id="CHEBI:37565"/>
    </ligand>
</feature>
<dbReference type="GO" id="GO:0005525">
    <property type="term" value="F:GTP binding"/>
    <property type="evidence" value="ECO:0007669"/>
    <property type="project" value="UniProtKB-UniRule"/>
</dbReference>
<dbReference type="Gene3D" id="1.10.246.200">
    <property type="entry name" value="WPP domain"/>
    <property type="match status" value="1"/>
</dbReference>
<dbReference type="Gene3D" id="1.10.400.10">
    <property type="entry name" value="GI Alpha 1, domain 2-like"/>
    <property type="match status" value="1"/>
</dbReference>
<dbReference type="SUPFAM" id="SSF52047">
    <property type="entry name" value="RNI-like"/>
    <property type="match status" value="1"/>
</dbReference>
<sequence>MQSFLRFSFISAGLRLHTVTIDANTTLRCWISNSLPISSDSDPDGRSLKPVLVLIHGFGPSATWQWRHQVRPLSRHFDLVVPDLLFFGGSTTRSPHRSEDFQAATIARLLDALHLSKISVVGTSYGGFVAYHLARALGLERVEWVVIASSDVLKSTGDDRGLAERAGVESVQDLMLPRTAGNLRALIGLSIHRPPRFIPDFVLRDVVGNLYNKNLKEKKELMEAITLGNKDEFQLTPLPQDVLIIWGEYDRIFPLEKAYEIKKRLGEKARLEIMKDTAHVPQMEDPEKFNEILLNFLLGGSIFTHSDSSRDGIMFAELTRETRHNTYSMISMLSLVFEGMGSFCSRQKPYSETDSEENEQGAEIERRIAQETKAEQHIHKLLLLGAGESGKSTIFKQIKLLFRSGFDEAELRSYTLVVHANVYQTIKVKLIGYEQILYDGAKELAQNESDSSKYVMSIENKEIGEKLSDIGSRLDYPYLTKDIAHEIKNLWNDAAIQETYARGNILQVPDCAQYFMENLERLSETDYVPTKEDVLYARVRTTGVVEIQFSPVGESRKSGEVYRLYDVGGQRNERRKWIHLFEGVTAVIFCAAISEYDQMLFEDETKNRMMETKELFDWVLKQACFEKTSFMLFLNKFDIFEKKVQKVPLNVCEWFKDYQPMASGKQEVEHAYEFVKKKFEELYFQSTKPERVDRTFKIYRTTALDQKLVKKTFKLVDETLRRRNLIEAGLFCTVVVFDIFDKLVYMDVNRESLFYRLQYGVCSSRFSTPCYGLLSKEEASEYAKRIEDACFAAANEHFDKEPDGDGSSAVHLSACKTSKLMMEVLKKGPRPKEDGEVAVVSVSLTPGKTVFDISGGRRAFIDAEEARELLSPLTEQGNLYTKICFSDRSFGIDAAHVAEPILTSLKEQLKEVDLSDIVAGRPEDEALEVMRIFSSALEGCVLRYLNLSDNALGEKGVRAFGALLKSQNSLEEVYLMNNGISEEAANTLNELVPSTENAKILHFHNNMSGDEGAAAICQILKRSPALEGFRCSSTRVGSEGGIALSEALETCTRLKKLDLRDNIFGVDARIALSKTFGKLVSLTEVYLSYLNLEDEGVIAIANALKQSVHSLDVLEIAGNEITAKAGPALAECVGSKQLLGKLNLSENELKDEGAVLIAKALEGHSQLKELDLNTNMIRRAGARCLAQVVSNKTDFVLLNINGNAISEEGINEVKEILKAGKNSVGVLGPLDETDPEGEGEEEVEEAEGKEGVSGDGGELELKLQHLKVDQE</sequence>
<dbReference type="InterPro" id="IPR000073">
    <property type="entry name" value="AB_hydrolase_1"/>
</dbReference>
<comment type="cofactor">
    <cofactor evidence="1">
        <name>Mg(2+)</name>
        <dbReference type="ChEBI" id="CHEBI:18420"/>
    </cofactor>
</comment>
<evidence type="ECO:0000313" key="23">
    <source>
        <dbReference type="EMBL" id="KAG1366363.1"/>
    </source>
</evidence>
<name>A0A8K0NB72_COCNU</name>
<keyword evidence="7 17" id="KW-0479">Metal-binding</keyword>
<evidence type="ECO:0000256" key="1">
    <source>
        <dbReference type="ARBA" id="ARBA00001946"/>
    </source>
</evidence>
<feature type="binding site" evidence="18">
    <location>
        <position position="510"/>
    </location>
    <ligand>
        <name>GTP</name>
        <dbReference type="ChEBI" id="CHEBI:37565"/>
    </ligand>
</feature>
<keyword evidence="11 16" id="KW-0342">GTP-binding</keyword>
<dbReference type="FunFam" id="3.40.50.300:FF:000733">
    <property type="entry name" value="Guanine nucleotide-binding protein alpha-1 subunit"/>
    <property type="match status" value="1"/>
</dbReference>
<feature type="binding site" evidence="16">
    <location>
        <begin position="566"/>
        <end position="570"/>
    </location>
    <ligand>
        <name>GTP</name>
        <dbReference type="ChEBI" id="CHEBI:37565"/>
    </ligand>
</feature>
<dbReference type="GO" id="GO:0007188">
    <property type="term" value="P:adenylate cyclase-modulating G protein-coupled receptor signaling pathway"/>
    <property type="evidence" value="ECO:0007669"/>
    <property type="project" value="UniProtKB-UniRule"/>
</dbReference>
<evidence type="ECO:0000256" key="7">
    <source>
        <dbReference type="ARBA" id="ARBA00022723"/>
    </source>
</evidence>
<dbReference type="GO" id="GO:0005634">
    <property type="term" value="C:nucleus"/>
    <property type="evidence" value="ECO:0007669"/>
    <property type="project" value="UniProtKB-SubCell"/>
</dbReference>
<evidence type="ECO:0000259" key="22">
    <source>
        <dbReference type="Pfam" id="PF13943"/>
    </source>
</evidence>
<dbReference type="AlphaFoldDB" id="A0A8K0NB72"/>
<dbReference type="PANTHER" id="PTHR46761:SF2">
    <property type="entry name" value="RAN GTPASE-ACTIVATING PROTEIN 1"/>
    <property type="match status" value="1"/>
</dbReference>
<dbReference type="Gene3D" id="3.80.10.10">
    <property type="entry name" value="Ribonuclease Inhibitor"/>
    <property type="match status" value="2"/>
</dbReference>
<dbReference type="Pfam" id="PF13943">
    <property type="entry name" value="WPP"/>
    <property type="match status" value="1"/>
</dbReference>
<keyword evidence="8 16" id="KW-0547">Nucleotide-binding</keyword>
<keyword evidence="9" id="KW-0378">Hydrolase</keyword>
<evidence type="ECO:0000256" key="16">
    <source>
        <dbReference type="PIRSR" id="PIRSR601019-1"/>
    </source>
</evidence>
<comment type="function">
    <text evidence="19">Guanine nucleotide-binding proteins (G proteins) are involved as modulators or transducers in various transmembrane signaling systems.</text>
</comment>
<dbReference type="PANTHER" id="PTHR46761">
    <property type="entry name" value="RAN GTPASE-ACTIVATING PROTEIN 1"/>
    <property type="match status" value="1"/>
</dbReference>
<keyword evidence="19" id="KW-1003">Cell membrane</keyword>
<dbReference type="Proteomes" id="UP000797356">
    <property type="component" value="Chromosome 13"/>
</dbReference>
<evidence type="ECO:0000256" key="11">
    <source>
        <dbReference type="ARBA" id="ARBA00023134"/>
    </source>
</evidence>
<keyword evidence="14" id="KW-0539">Nucleus</keyword>
<reference evidence="23" key="1">
    <citation type="journal article" date="2017" name="Gigascience">
        <title>The genome draft of coconut (Cocos nucifera).</title>
        <authorList>
            <person name="Xiao Y."/>
            <person name="Xu P."/>
            <person name="Fan H."/>
            <person name="Baudouin L."/>
            <person name="Xia W."/>
            <person name="Bocs S."/>
            <person name="Xu J."/>
            <person name="Li Q."/>
            <person name="Guo A."/>
            <person name="Zhou L."/>
            <person name="Li J."/>
            <person name="Wu Y."/>
            <person name="Ma Z."/>
            <person name="Armero A."/>
            <person name="Issali A.E."/>
            <person name="Liu N."/>
            <person name="Peng M."/>
            <person name="Yang Y."/>
        </authorList>
    </citation>
    <scope>NUCLEOTIDE SEQUENCE</scope>
    <source>
        <tissue evidence="23">Spear leaf of Hainan Tall coconut</tissue>
    </source>
</reference>